<organism evidence="1">
    <name type="scientific">Enterococcus faecalis</name>
    <name type="common">Streptococcus faecalis</name>
    <dbReference type="NCBI Taxonomy" id="1351"/>
    <lineage>
        <taxon>Bacteria</taxon>
        <taxon>Bacillati</taxon>
        <taxon>Bacillota</taxon>
        <taxon>Bacilli</taxon>
        <taxon>Lactobacillales</taxon>
        <taxon>Enterococcaceae</taxon>
        <taxon>Enterococcus</taxon>
    </lineage>
</organism>
<proteinExistence type="predicted"/>
<keyword evidence="1" id="KW-0614">Plasmid</keyword>
<protein>
    <submittedName>
        <fullName evidence="1">Antibiotic ABC transporter</fullName>
    </submittedName>
</protein>
<dbReference type="Pfam" id="PF13958">
    <property type="entry name" value="ToxN_toxin"/>
    <property type="match status" value="1"/>
</dbReference>
<name>A0A1W6QY11_ENTFL</name>
<dbReference type="EMBL" id="KY303941">
    <property type="protein sequence ID" value="ARO46183.1"/>
    <property type="molecule type" value="Genomic_DNA"/>
</dbReference>
<geneLocation type="plasmid" evidence="1">
    <name>pGTC3</name>
</geneLocation>
<dbReference type="AlphaFoldDB" id="A0A1W6QY11"/>
<reference evidence="1" key="1">
    <citation type="submission" date="2016-12" db="EMBL/GenBank/DDBJ databases">
        <title>Characterization of a Plasmid Isolated from Enterococcus faecalis found in the Fecal Material of a Blue Whale.</title>
        <authorList>
            <person name="McLaughlin R."/>
        </authorList>
    </citation>
    <scope>NUCLEOTIDE SEQUENCE</scope>
    <source>
        <strain evidence="1">3</strain>
        <plasmid evidence="1">pGTC3</plasmid>
    </source>
</reference>
<dbReference type="RefSeq" id="WP_016622592.1">
    <property type="nucleotide sequence ID" value="NZ_JBHHHX020000011.1"/>
</dbReference>
<dbReference type="InterPro" id="IPR053735">
    <property type="entry name" value="Type_III_TA_endoRNase"/>
</dbReference>
<sequence length="186" mass="22106">MDIKFDDLQFYTVDANYLKYLHDKDSEVYYHPDYKESYKPFVGIIVGIENYKYMIPLSSAKEKHKKWSNSSNSHFLIYEFVDENITFDKSIYKSPVDGKKIHILAVLDIKKMIPVIDGVYTRINFSELPSQYSVLFQKEYEFCLSIKEKILKKAQKLYLKQKTSNKVLFSHCNFTILEKASREYKK</sequence>
<dbReference type="GO" id="GO:0004521">
    <property type="term" value="F:RNA endonuclease activity"/>
    <property type="evidence" value="ECO:0007669"/>
    <property type="project" value="InterPro"/>
</dbReference>
<dbReference type="GO" id="GO:0003723">
    <property type="term" value="F:RNA binding"/>
    <property type="evidence" value="ECO:0007669"/>
    <property type="project" value="InterPro"/>
</dbReference>
<dbReference type="InterPro" id="IPR025911">
    <property type="entry name" value="ToxN/AbiQ_toxin"/>
</dbReference>
<dbReference type="Gene3D" id="3.10.129.130">
    <property type="match status" value="1"/>
</dbReference>
<evidence type="ECO:0000313" key="1">
    <source>
        <dbReference type="EMBL" id="ARO46183.1"/>
    </source>
</evidence>
<accession>A0A1W6QY11</accession>